<evidence type="ECO:0000313" key="1">
    <source>
        <dbReference type="EMBL" id="HAF4788897.1"/>
    </source>
</evidence>
<reference evidence="1" key="2">
    <citation type="submission" date="2020-02" db="EMBL/GenBank/DDBJ databases">
        <authorList>
            <consortium name="NCBI Pathogen Detection Project"/>
        </authorList>
    </citation>
    <scope>NUCLEOTIDE SEQUENCE</scope>
    <source>
        <strain evidence="1">MA.NL_D32</strain>
    </source>
</reference>
<dbReference type="AlphaFoldDB" id="A0A747YMU2"/>
<proteinExistence type="predicted"/>
<name>A0A747YMU2_SALER</name>
<sequence length="128" mass="13985">MRCATLTPQGIKSGREGGNPFFYPPVTQKLKRMSPAPLLWRPRHAGTWPSGFSLCQSGAVCGLCRAAIVVGLSWIQGFAGAAAVTRSFLHVSRDLLVVRPLRFHGLTLQLPSAVRVRLRLPLRPCIPD</sequence>
<protein>
    <submittedName>
        <fullName evidence="1">DUF1472 domain-containing protein</fullName>
    </submittedName>
</protein>
<organism evidence="1">
    <name type="scientific">Salmonella enterica</name>
    <name type="common">Salmonella choleraesuis</name>
    <dbReference type="NCBI Taxonomy" id="28901"/>
    <lineage>
        <taxon>Bacteria</taxon>
        <taxon>Pseudomonadati</taxon>
        <taxon>Pseudomonadota</taxon>
        <taxon>Gammaproteobacteria</taxon>
        <taxon>Enterobacterales</taxon>
        <taxon>Enterobacteriaceae</taxon>
        <taxon>Salmonella</taxon>
    </lineage>
</organism>
<reference evidence="1" key="1">
    <citation type="journal article" date="2018" name="Genome Biol.">
        <title>SKESA: strategic k-mer extension for scrupulous assemblies.</title>
        <authorList>
            <person name="Souvorov A."/>
            <person name="Agarwala R."/>
            <person name="Lipman D.J."/>
        </authorList>
    </citation>
    <scope>NUCLEOTIDE SEQUENCE</scope>
    <source>
        <strain evidence="1">MA.NL_D32</strain>
    </source>
</reference>
<dbReference type="EMBL" id="DAAVDI010000018">
    <property type="protein sequence ID" value="HAF4788897.1"/>
    <property type="molecule type" value="Genomic_DNA"/>
</dbReference>
<comment type="caution">
    <text evidence="1">The sequence shown here is derived from an EMBL/GenBank/DDBJ whole genome shotgun (WGS) entry which is preliminary data.</text>
</comment>
<dbReference type="AntiFam" id="ANF00259">
    <property type="entry name" value="Protein of unknown function (DUF1472)"/>
</dbReference>
<gene>
    <name evidence="1" type="ORF">G8L03_004575</name>
</gene>
<accession>A0A747YMU2</accession>